<dbReference type="AlphaFoldDB" id="A0A2S0IDA3"/>
<evidence type="ECO:0000256" key="8">
    <source>
        <dbReference type="SAM" id="Phobius"/>
    </source>
</evidence>
<name>A0A2S0IDA3_9BURK</name>
<keyword evidence="3" id="KW-1003">Cell membrane</keyword>
<evidence type="ECO:0000256" key="4">
    <source>
        <dbReference type="ARBA" id="ARBA00022692"/>
    </source>
</evidence>
<evidence type="ECO:0000256" key="3">
    <source>
        <dbReference type="ARBA" id="ARBA00022475"/>
    </source>
</evidence>
<comment type="subcellular location">
    <subcellularLocation>
        <location evidence="1">Cell membrane</location>
        <topology evidence="1">Multi-pass membrane protein</topology>
    </subcellularLocation>
</comment>
<feature type="transmembrane region" description="Helical" evidence="8">
    <location>
        <begin position="274"/>
        <end position="292"/>
    </location>
</feature>
<feature type="transmembrane region" description="Helical" evidence="8">
    <location>
        <begin position="156"/>
        <end position="179"/>
    </location>
</feature>
<dbReference type="PANTHER" id="PTHR11040">
    <property type="entry name" value="ZINC/IRON TRANSPORTER"/>
    <property type="match status" value="1"/>
</dbReference>
<dbReference type="PANTHER" id="PTHR11040:SF211">
    <property type="entry name" value="ZINC TRANSPORTER ZIP11"/>
    <property type="match status" value="1"/>
</dbReference>
<feature type="transmembrane region" description="Helical" evidence="8">
    <location>
        <begin position="216"/>
        <end position="239"/>
    </location>
</feature>
<dbReference type="OrthoDB" id="9787346at2"/>
<comment type="similarity">
    <text evidence="2">Belongs to the ZIP transporter (TC 2.A.5) family.</text>
</comment>
<keyword evidence="4 8" id="KW-0812">Transmembrane</keyword>
<feature type="transmembrane region" description="Helical" evidence="8">
    <location>
        <begin position="80"/>
        <end position="101"/>
    </location>
</feature>
<proteinExistence type="inferred from homology"/>
<keyword evidence="6 8" id="KW-1133">Transmembrane helix</keyword>
<evidence type="ECO:0000256" key="2">
    <source>
        <dbReference type="ARBA" id="ARBA00006939"/>
    </source>
</evidence>
<evidence type="ECO:0000313" key="10">
    <source>
        <dbReference type="Proteomes" id="UP000239477"/>
    </source>
</evidence>
<evidence type="ECO:0000256" key="1">
    <source>
        <dbReference type="ARBA" id="ARBA00004651"/>
    </source>
</evidence>
<dbReference type="EMBL" id="CP023270">
    <property type="protein sequence ID" value="AVJ29964.1"/>
    <property type="molecule type" value="Genomic_DNA"/>
</dbReference>
<evidence type="ECO:0000256" key="5">
    <source>
        <dbReference type="ARBA" id="ARBA00022833"/>
    </source>
</evidence>
<dbReference type="PROSITE" id="PS51257">
    <property type="entry name" value="PROKAR_LIPOPROTEIN"/>
    <property type="match status" value="1"/>
</dbReference>
<dbReference type="Pfam" id="PF02535">
    <property type="entry name" value="Zip"/>
    <property type="match status" value="1"/>
</dbReference>
<organism evidence="9 10">
    <name type="scientific">Achromobacter spanius</name>
    <dbReference type="NCBI Taxonomy" id="217203"/>
    <lineage>
        <taxon>Bacteria</taxon>
        <taxon>Pseudomonadati</taxon>
        <taxon>Pseudomonadota</taxon>
        <taxon>Betaproteobacteria</taxon>
        <taxon>Burkholderiales</taxon>
        <taxon>Alcaligenaceae</taxon>
        <taxon>Achromobacter</taxon>
    </lineage>
</organism>
<evidence type="ECO:0000256" key="6">
    <source>
        <dbReference type="ARBA" id="ARBA00022989"/>
    </source>
</evidence>
<feature type="transmembrane region" description="Helical" evidence="8">
    <location>
        <begin position="185"/>
        <end position="209"/>
    </location>
</feature>
<dbReference type="GO" id="GO:0005886">
    <property type="term" value="C:plasma membrane"/>
    <property type="evidence" value="ECO:0007669"/>
    <property type="project" value="UniProtKB-SubCell"/>
</dbReference>
<dbReference type="InterPro" id="IPR003689">
    <property type="entry name" value="ZIP"/>
</dbReference>
<keyword evidence="5" id="KW-0862">Zinc</keyword>
<gene>
    <name evidence="9" type="ORF">CLM73_24270</name>
</gene>
<feature type="transmembrane region" description="Helical" evidence="8">
    <location>
        <begin position="47"/>
        <end position="68"/>
    </location>
</feature>
<feature type="transmembrane region" description="Helical" evidence="8">
    <location>
        <begin position="12"/>
        <end position="35"/>
    </location>
</feature>
<feature type="transmembrane region" description="Helical" evidence="8">
    <location>
        <begin position="113"/>
        <end position="135"/>
    </location>
</feature>
<accession>A0A2S0IDA3</accession>
<dbReference type="Proteomes" id="UP000239477">
    <property type="component" value="Chromosome"/>
</dbReference>
<reference evidence="9 10" key="1">
    <citation type="submission" date="2017-09" db="EMBL/GenBank/DDBJ databases">
        <title>Genomic, metabolic, and phenotypic characteristics of bacterial isolates from the natural microbiome of the model nematode Caenorhabditis elegans.</title>
        <authorList>
            <person name="Zimmermann J."/>
            <person name="Obeng N."/>
            <person name="Yang W."/>
            <person name="Obeng O."/>
            <person name="Kissoyan K."/>
            <person name="Pees B."/>
            <person name="Dirksen P."/>
            <person name="Hoppner M."/>
            <person name="Franke A."/>
            <person name="Rosenstiel P."/>
            <person name="Leippe M."/>
            <person name="Dierking K."/>
            <person name="Kaleta C."/>
            <person name="Schulenburg H."/>
        </authorList>
    </citation>
    <scope>NUCLEOTIDE SEQUENCE [LARGE SCALE GENOMIC DNA]</scope>
    <source>
        <strain evidence="9 10">MYb73</strain>
    </source>
</reference>
<sequence length="297" mass="30941">MNTFSRHRVRPAATSISVWTLAVMVSCLALYQLWVYLDVRAPHVADALLGGLVAAAATALGTLPILFARTIPQKAQDSMFGFGAGVMLAASAFSLVAPGIAAGEELGYGPWGAGLTVGAALLLGAAVLLLMDRILPHEHFIKGREGMEAHRLRRTWLFVFAIMLHNLPEGLAIGVGYAAGDPVRGTALATGIAIQDIPEGLVVAVALLAAGYKRTFAVALGMLSGLIEPVGAVLGAAVVGWSAPLLPWGLGFAAGAMLFVISHEIIPESHRKGHEVYATCGLMIGFVLMMLLDTALG</sequence>
<evidence type="ECO:0000313" key="9">
    <source>
        <dbReference type="EMBL" id="AVJ29964.1"/>
    </source>
</evidence>
<evidence type="ECO:0000256" key="7">
    <source>
        <dbReference type="ARBA" id="ARBA00023136"/>
    </source>
</evidence>
<protein>
    <submittedName>
        <fullName evidence="9">ZIP family metal transporter</fullName>
    </submittedName>
</protein>
<keyword evidence="10" id="KW-1185">Reference proteome</keyword>
<keyword evidence="7 8" id="KW-0472">Membrane</keyword>
<dbReference type="GO" id="GO:0005385">
    <property type="term" value="F:zinc ion transmembrane transporter activity"/>
    <property type="evidence" value="ECO:0007669"/>
    <property type="project" value="TreeGrafter"/>
</dbReference>
<feature type="transmembrane region" description="Helical" evidence="8">
    <location>
        <begin position="245"/>
        <end position="262"/>
    </location>
</feature>
<dbReference type="RefSeq" id="WP_105240605.1">
    <property type="nucleotide sequence ID" value="NZ_CP023270.1"/>
</dbReference>